<comment type="caution">
    <text evidence="1">The sequence shown here is derived from an EMBL/GenBank/DDBJ whole genome shotgun (WGS) entry which is preliminary data.</text>
</comment>
<gene>
    <name evidence="1" type="ORF">QFC22_005967</name>
</gene>
<evidence type="ECO:0000313" key="1">
    <source>
        <dbReference type="EMBL" id="KAJ9113658.1"/>
    </source>
</evidence>
<protein>
    <submittedName>
        <fullName evidence="1">Uncharacterized protein</fullName>
    </submittedName>
</protein>
<sequence length="346" mass="38033">MFFFAAASDHAADTRDTDLARQTYNFIKRNLPDYSVGIEQGDVQASGHDDIADGQALSDIFNEIIYHKDVSALIDSGHLTPAIYTNVRTGRNFSALEVSRTTFDFVEDSVAAIVNTPAFHEIVAGISAKSLTGYTTVEERTQMLADFAEGKFSVLIGSLLLVESANMPSNRNKSFDSAILHDLDLSEDVFPIAGVGSGGKVRFEEEAAPFHALDGEDPFSQDSPAGRKARRMSRYAWVCCGTNQYVLPISKEDRISISLEDGTFDIKWEGRVTSFLFFSQKEVVALGSASDLHAAFEAADVILEENMTRSELARYVDSLSLSWSKRLSQWVPPGCNDSLRGDHAFL</sequence>
<evidence type="ECO:0000313" key="2">
    <source>
        <dbReference type="Proteomes" id="UP001243375"/>
    </source>
</evidence>
<organism evidence="1 2">
    <name type="scientific">Naganishia vaughanmartiniae</name>
    <dbReference type="NCBI Taxonomy" id="1424756"/>
    <lineage>
        <taxon>Eukaryota</taxon>
        <taxon>Fungi</taxon>
        <taxon>Dikarya</taxon>
        <taxon>Basidiomycota</taxon>
        <taxon>Agaricomycotina</taxon>
        <taxon>Tremellomycetes</taxon>
        <taxon>Filobasidiales</taxon>
        <taxon>Filobasidiaceae</taxon>
        <taxon>Naganishia</taxon>
    </lineage>
</organism>
<proteinExistence type="predicted"/>
<keyword evidence="2" id="KW-1185">Reference proteome</keyword>
<dbReference type="Proteomes" id="UP001243375">
    <property type="component" value="Unassembled WGS sequence"/>
</dbReference>
<reference evidence="1" key="1">
    <citation type="submission" date="2023-04" db="EMBL/GenBank/DDBJ databases">
        <title>Draft Genome sequencing of Naganishia species isolated from polar environments using Oxford Nanopore Technology.</title>
        <authorList>
            <person name="Leo P."/>
            <person name="Venkateswaran K."/>
        </authorList>
    </citation>
    <scope>NUCLEOTIDE SEQUENCE</scope>
    <source>
        <strain evidence="1">MNA-CCFEE 5425</strain>
    </source>
</reference>
<name>A0ACC2WQH5_9TREE</name>
<accession>A0ACC2WQH5</accession>
<dbReference type="EMBL" id="JASBWU010000021">
    <property type="protein sequence ID" value="KAJ9113658.1"/>
    <property type="molecule type" value="Genomic_DNA"/>
</dbReference>